<gene>
    <name evidence="7" type="ORF">SAMN05660313_03119</name>
</gene>
<evidence type="ECO:0000256" key="2">
    <source>
        <dbReference type="ARBA" id="ARBA00022748"/>
    </source>
</evidence>
<dbReference type="OrthoDB" id="1069091at2"/>
<dbReference type="GO" id="GO:0030313">
    <property type="term" value="C:cell envelope"/>
    <property type="evidence" value="ECO:0007669"/>
    <property type="project" value="UniProtKB-SubCell"/>
</dbReference>
<evidence type="ECO:0000259" key="6">
    <source>
        <dbReference type="PROSITE" id="PS51352"/>
    </source>
</evidence>
<feature type="domain" description="Thioredoxin" evidence="6">
    <location>
        <begin position="208"/>
        <end position="347"/>
    </location>
</feature>
<dbReference type="InterPro" id="IPR013766">
    <property type="entry name" value="Thioredoxin_domain"/>
</dbReference>
<dbReference type="CDD" id="cd02966">
    <property type="entry name" value="TlpA_like_family"/>
    <property type="match status" value="1"/>
</dbReference>
<dbReference type="InterPro" id="IPR000866">
    <property type="entry name" value="AhpC/TSA"/>
</dbReference>
<comment type="subcellular location">
    <subcellularLocation>
        <location evidence="1">Cell envelope</location>
    </subcellularLocation>
</comment>
<evidence type="ECO:0000256" key="4">
    <source>
        <dbReference type="ARBA" id="ARBA00023284"/>
    </source>
</evidence>
<dbReference type="Pfam" id="PF00578">
    <property type="entry name" value="AhpC-TSA"/>
    <property type="match status" value="1"/>
</dbReference>
<keyword evidence="3" id="KW-1015">Disulfide bond</keyword>
<dbReference type="Gene3D" id="3.40.30.10">
    <property type="entry name" value="Glutaredoxin"/>
    <property type="match status" value="1"/>
</dbReference>
<evidence type="ECO:0000256" key="1">
    <source>
        <dbReference type="ARBA" id="ARBA00004196"/>
    </source>
</evidence>
<dbReference type="InterPro" id="IPR017937">
    <property type="entry name" value="Thioredoxin_CS"/>
</dbReference>
<reference evidence="8" key="1">
    <citation type="submission" date="2016-11" db="EMBL/GenBank/DDBJ databases">
        <authorList>
            <person name="Varghese N."/>
            <person name="Submissions S."/>
        </authorList>
    </citation>
    <scope>NUCLEOTIDE SEQUENCE [LARGE SCALE GENOMIC DNA]</scope>
    <source>
        <strain evidence="8">DSM 24786</strain>
    </source>
</reference>
<organism evidence="7 8">
    <name type="scientific">Cellulophaga fucicola</name>
    <dbReference type="NCBI Taxonomy" id="76595"/>
    <lineage>
        <taxon>Bacteria</taxon>
        <taxon>Pseudomonadati</taxon>
        <taxon>Bacteroidota</taxon>
        <taxon>Flavobacteriia</taxon>
        <taxon>Flavobacteriales</taxon>
        <taxon>Flavobacteriaceae</taxon>
        <taxon>Cellulophaga</taxon>
    </lineage>
</organism>
<name>A0A1K1R029_9FLAO</name>
<proteinExistence type="predicted"/>
<dbReference type="PANTHER" id="PTHR42852">
    <property type="entry name" value="THIOL:DISULFIDE INTERCHANGE PROTEIN DSBE"/>
    <property type="match status" value="1"/>
</dbReference>
<dbReference type="PROSITE" id="PS00194">
    <property type="entry name" value="THIOREDOXIN_1"/>
    <property type="match status" value="1"/>
</dbReference>
<dbReference type="Proteomes" id="UP000183257">
    <property type="component" value="Unassembled WGS sequence"/>
</dbReference>
<accession>A0A1K1R029</accession>
<evidence type="ECO:0000313" key="7">
    <source>
        <dbReference type="EMBL" id="SFW65381.1"/>
    </source>
</evidence>
<evidence type="ECO:0000256" key="3">
    <source>
        <dbReference type="ARBA" id="ARBA00023157"/>
    </source>
</evidence>
<dbReference type="STRING" id="76595.SAMN05660313_03119"/>
<feature type="signal peptide" evidence="5">
    <location>
        <begin position="1"/>
        <end position="21"/>
    </location>
</feature>
<dbReference type="InterPro" id="IPR025380">
    <property type="entry name" value="DUF4369"/>
</dbReference>
<evidence type="ECO:0000313" key="8">
    <source>
        <dbReference type="Proteomes" id="UP000183257"/>
    </source>
</evidence>
<feature type="chain" id="PRO_5013154119" evidence="5">
    <location>
        <begin position="22"/>
        <end position="349"/>
    </location>
</feature>
<protein>
    <submittedName>
        <fullName evidence="7">Peroxiredoxin</fullName>
    </submittedName>
</protein>
<sequence length="349" mass="40091">MKIKTLIIILFIISYSCNRPATNNFVLSGTIDGDAPEIIYLTYSNKKDSCKVVNKSFKFKGCVATPTRAQFSIPPANTQDYPLYIESNSMTVKIKVDKKPYNGIDVNFIKLENVTGSKTAEIQKNYIKFYTNYNSSEEDNSKLFSKIRTIIKNNPKNVFSGDLLSDIANEEFFNRKKLLSLYSILDTSKQSKTSLETITKKLFPKTHVQIGDKMIDFILPNKDNILVQTKNYRNSYLFIDFWASWCAPCRKQSPELLKTYKIYKTKGFEILGVSIDQNKEQWLKAIEKDQLTWQNVIDTYGVDSNILNAYDATTSIPVNYLINKEGIVIKNNITTTELKEFLKNEFKSD</sequence>
<dbReference type="Pfam" id="PF14289">
    <property type="entry name" value="DUF4369"/>
    <property type="match status" value="1"/>
</dbReference>
<keyword evidence="4" id="KW-0676">Redox-active center</keyword>
<dbReference type="GO" id="GO:0016491">
    <property type="term" value="F:oxidoreductase activity"/>
    <property type="evidence" value="ECO:0007669"/>
    <property type="project" value="InterPro"/>
</dbReference>
<evidence type="ECO:0000256" key="5">
    <source>
        <dbReference type="SAM" id="SignalP"/>
    </source>
</evidence>
<dbReference type="GO" id="GO:0017004">
    <property type="term" value="P:cytochrome complex assembly"/>
    <property type="evidence" value="ECO:0007669"/>
    <property type="project" value="UniProtKB-KW"/>
</dbReference>
<keyword evidence="5" id="KW-0732">Signal</keyword>
<dbReference type="PANTHER" id="PTHR42852:SF6">
    <property type="entry name" value="THIOL:DISULFIDE INTERCHANGE PROTEIN DSBE"/>
    <property type="match status" value="1"/>
</dbReference>
<dbReference type="PROSITE" id="PS51257">
    <property type="entry name" value="PROKAR_LIPOPROTEIN"/>
    <property type="match status" value="1"/>
</dbReference>
<dbReference type="SUPFAM" id="SSF52833">
    <property type="entry name" value="Thioredoxin-like"/>
    <property type="match status" value="1"/>
</dbReference>
<dbReference type="InterPro" id="IPR036249">
    <property type="entry name" value="Thioredoxin-like_sf"/>
</dbReference>
<keyword evidence="8" id="KW-1185">Reference proteome</keyword>
<dbReference type="PROSITE" id="PS51352">
    <property type="entry name" value="THIOREDOXIN_2"/>
    <property type="match status" value="1"/>
</dbReference>
<dbReference type="GO" id="GO:0016209">
    <property type="term" value="F:antioxidant activity"/>
    <property type="evidence" value="ECO:0007669"/>
    <property type="project" value="InterPro"/>
</dbReference>
<dbReference type="InterPro" id="IPR050553">
    <property type="entry name" value="Thioredoxin_ResA/DsbE_sf"/>
</dbReference>
<keyword evidence="2" id="KW-0201">Cytochrome c-type biogenesis</keyword>
<dbReference type="EMBL" id="FPIY01000006">
    <property type="protein sequence ID" value="SFW65381.1"/>
    <property type="molecule type" value="Genomic_DNA"/>
</dbReference>
<dbReference type="RefSeq" id="WP_072304741.1">
    <property type="nucleotide sequence ID" value="NZ_FPIY01000006.1"/>
</dbReference>
<dbReference type="AlphaFoldDB" id="A0A1K1R029"/>